<dbReference type="GO" id="GO:0005524">
    <property type="term" value="F:ATP binding"/>
    <property type="evidence" value="ECO:0007669"/>
    <property type="project" value="UniProtKB-KW"/>
</dbReference>
<keyword evidence="5" id="KW-1185">Reference proteome</keyword>
<accession>A0A8J7W8G8</accession>
<dbReference type="Gene3D" id="3.40.50.300">
    <property type="entry name" value="P-loop containing nucleotide triphosphate hydrolases"/>
    <property type="match status" value="2"/>
</dbReference>
<dbReference type="AlphaFoldDB" id="A0A8J7W8G8"/>
<dbReference type="EMBL" id="JAGTUU010000001">
    <property type="protein sequence ID" value="MBS0122825.1"/>
    <property type="molecule type" value="Genomic_DNA"/>
</dbReference>
<dbReference type="Proteomes" id="UP000681356">
    <property type="component" value="Unassembled WGS sequence"/>
</dbReference>
<keyword evidence="1" id="KW-0547">Nucleotide-binding</keyword>
<evidence type="ECO:0000313" key="4">
    <source>
        <dbReference type="EMBL" id="MBS0122825.1"/>
    </source>
</evidence>
<dbReference type="InterPro" id="IPR050107">
    <property type="entry name" value="ABC_carbohydrate_import_ATPase"/>
</dbReference>
<dbReference type="Pfam" id="PF00005">
    <property type="entry name" value="ABC_tran"/>
    <property type="match status" value="2"/>
</dbReference>
<feature type="domain" description="ABC transporter" evidence="3">
    <location>
        <begin position="9"/>
        <end position="252"/>
    </location>
</feature>
<protein>
    <submittedName>
        <fullName evidence="4">Sugar ABC transporter ATP-binding protein</fullName>
    </submittedName>
</protein>
<gene>
    <name evidence="4" type="ORF">KB874_01670</name>
</gene>
<evidence type="ECO:0000256" key="1">
    <source>
        <dbReference type="ARBA" id="ARBA00022741"/>
    </source>
</evidence>
<dbReference type="SUPFAM" id="SSF52540">
    <property type="entry name" value="P-loop containing nucleoside triphosphate hydrolases"/>
    <property type="match status" value="2"/>
</dbReference>
<dbReference type="InterPro" id="IPR003439">
    <property type="entry name" value="ABC_transporter-like_ATP-bd"/>
</dbReference>
<evidence type="ECO:0000313" key="5">
    <source>
        <dbReference type="Proteomes" id="UP000681356"/>
    </source>
</evidence>
<dbReference type="RefSeq" id="WP_212534797.1">
    <property type="nucleotide sequence ID" value="NZ_JAGTUU010000001.1"/>
</dbReference>
<dbReference type="SMART" id="SM00382">
    <property type="entry name" value="AAA"/>
    <property type="match status" value="2"/>
</dbReference>
<dbReference type="CDD" id="cd03216">
    <property type="entry name" value="ABC_Carb_Monos_I"/>
    <property type="match status" value="1"/>
</dbReference>
<evidence type="ECO:0000256" key="2">
    <source>
        <dbReference type="ARBA" id="ARBA00022840"/>
    </source>
</evidence>
<dbReference type="PANTHER" id="PTHR43790:SF8">
    <property type="entry name" value="SUGAR ABC TRANSPORTER ATP-BINDING PROTEIN"/>
    <property type="match status" value="1"/>
</dbReference>
<dbReference type="PANTHER" id="PTHR43790">
    <property type="entry name" value="CARBOHYDRATE TRANSPORT ATP-BINDING PROTEIN MG119-RELATED"/>
    <property type="match status" value="1"/>
</dbReference>
<keyword evidence="2 4" id="KW-0067">ATP-binding</keyword>
<dbReference type="GO" id="GO:0016887">
    <property type="term" value="F:ATP hydrolysis activity"/>
    <property type="evidence" value="ECO:0007669"/>
    <property type="project" value="InterPro"/>
</dbReference>
<proteinExistence type="predicted"/>
<dbReference type="CDD" id="cd03215">
    <property type="entry name" value="ABC_Carb_Monos_II"/>
    <property type="match status" value="1"/>
</dbReference>
<dbReference type="PROSITE" id="PS50893">
    <property type="entry name" value="ABC_TRANSPORTER_2"/>
    <property type="match status" value="2"/>
</dbReference>
<dbReference type="InterPro" id="IPR027417">
    <property type="entry name" value="P-loop_NTPase"/>
</dbReference>
<sequence length="509" mass="54881">MTSAIPPVLKLTNVSRSFGKVKAVNNVSLTIARGEVIGLTGENGAGKSTLLKILAGIERPDEGTMEINGKPANFRSPNDAFRAGVGVVHQEQSLFTNLSVAENIALQNQDRSGLSRFGIRNWGEINRNASAVLDKIGVKLSPRARVGDLSFVDRQMVEIARAVCVEPGKDATPLIILDEPTAVLEQAEVEVLEREIRKLRRFASVIFVSHRLDEVLRICDRVVVMRHGSLTSDRSTEGVTKQDLFKAMVDDAPVAVTRARAATPAQSTPAIEARGLTVNGKFRDISFAVHPGRITALVGTNGSGRGALMRTLFGAGKPDAGTLLVNGQEVSNWSIRKAVAAGLAYVPAERKVEGMIGGYSGTRNIAMVHRQTAMVGPLLHPGRMARTAQTWFDRLDVNPNDITQPLDQFSGGNQQKVVLAKWLNSPDLRVLMLDHPLRGLDVGVSQAVNAQIREACKNGTAVVLIPDTIEEALDMADEILVLRDGQISARHDLSSGSDLAIKEIVAEMI</sequence>
<dbReference type="InterPro" id="IPR003593">
    <property type="entry name" value="AAA+_ATPase"/>
</dbReference>
<name>A0A8J7W8G8_9RHOB</name>
<dbReference type="InterPro" id="IPR017871">
    <property type="entry name" value="ABC_transporter-like_CS"/>
</dbReference>
<feature type="domain" description="ABC transporter" evidence="3">
    <location>
        <begin position="265"/>
        <end position="509"/>
    </location>
</feature>
<comment type="caution">
    <text evidence="4">The sequence shown here is derived from an EMBL/GenBank/DDBJ whole genome shotgun (WGS) entry which is preliminary data.</text>
</comment>
<organism evidence="4 5">
    <name type="scientific">Thetidibacter halocola</name>
    <dbReference type="NCBI Taxonomy" id="2827239"/>
    <lineage>
        <taxon>Bacteria</taxon>
        <taxon>Pseudomonadati</taxon>
        <taxon>Pseudomonadota</taxon>
        <taxon>Alphaproteobacteria</taxon>
        <taxon>Rhodobacterales</taxon>
        <taxon>Roseobacteraceae</taxon>
        <taxon>Thetidibacter</taxon>
    </lineage>
</organism>
<evidence type="ECO:0000259" key="3">
    <source>
        <dbReference type="PROSITE" id="PS50893"/>
    </source>
</evidence>
<reference evidence="4" key="1">
    <citation type="submission" date="2021-04" db="EMBL/GenBank/DDBJ databases">
        <authorList>
            <person name="Yoon J."/>
        </authorList>
    </citation>
    <scope>NUCLEOTIDE SEQUENCE</scope>
    <source>
        <strain evidence="4">KMU-90</strain>
    </source>
</reference>
<dbReference type="PROSITE" id="PS00211">
    <property type="entry name" value="ABC_TRANSPORTER_1"/>
    <property type="match status" value="1"/>
</dbReference>